<dbReference type="EMBL" id="NIZT01000039">
    <property type="protein sequence ID" value="RBQ22811.1"/>
    <property type="molecule type" value="Genomic_DNA"/>
</dbReference>
<organism evidence="2 3">
    <name type="scientific">Candidatus Methanobinarius endosymbioticus</name>
    <dbReference type="NCBI Taxonomy" id="2006182"/>
    <lineage>
        <taxon>Archaea</taxon>
        <taxon>Methanobacteriati</taxon>
        <taxon>Methanobacteriota</taxon>
        <taxon>Methanomada group</taxon>
        <taxon>Methanobacteria</taxon>
        <taxon>Methanobacteriales</taxon>
        <taxon>Methanobacteriaceae</taxon>
        <taxon>Candidatus Methanobinarius</taxon>
    </lineage>
</organism>
<keyword evidence="1" id="KW-0812">Transmembrane</keyword>
<keyword evidence="3" id="KW-1185">Reference proteome</keyword>
<dbReference type="AlphaFoldDB" id="A0A366M998"/>
<dbReference type="Proteomes" id="UP000253099">
    <property type="component" value="Unassembled WGS sequence"/>
</dbReference>
<reference evidence="2 3" key="1">
    <citation type="submission" date="2018-06" db="EMBL/GenBank/DDBJ databases">
        <title>Genomic insight into two independent archaeal endosymbiosis events.</title>
        <authorList>
            <person name="Lind A.E."/>
            <person name="Lewis W.H."/>
            <person name="Spang A."/>
            <person name="Guy L."/>
            <person name="Embley M.T."/>
            <person name="Ettema T.J.G."/>
        </authorList>
    </citation>
    <scope>NUCLEOTIDE SEQUENCE [LARGE SCALE GENOMIC DNA]</scope>
    <source>
        <strain evidence="2">NOE</strain>
    </source>
</reference>
<feature type="transmembrane region" description="Helical" evidence="1">
    <location>
        <begin position="12"/>
        <end position="34"/>
    </location>
</feature>
<keyword evidence="1" id="KW-0472">Membrane</keyword>
<evidence type="ECO:0000313" key="2">
    <source>
        <dbReference type="EMBL" id="RBQ22811.1"/>
    </source>
</evidence>
<name>A0A366M998_9EURY</name>
<protein>
    <submittedName>
        <fullName evidence="2">Uncharacterized protein</fullName>
    </submittedName>
</protein>
<proteinExistence type="predicted"/>
<keyword evidence="1" id="KW-1133">Transmembrane helix</keyword>
<gene>
    <name evidence="2" type="ORF">ALNOE001_15070</name>
</gene>
<accession>A0A366M998</accession>
<comment type="caution">
    <text evidence="2">The sequence shown here is derived from an EMBL/GenBank/DDBJ whole genome shotgun (WGS) entry which is preliminary data.</text>
</comment>
<sequence>MQMINWLKIAAIIIILIMIMSAVATFLLSVFSAAG</sequence>
<evidence type="ECO:0000256" key="1">
    <source>
        <dbReference type="SAM" id="Phobius"/>
    </source>
</evidence>
<evidence type="ECO:0000313" key="3">
    <source>
        <dbReference type="Proteomes" id="UP000253099"/>
    </source>
</evidence>